<dbReference type="Pfam" id="PF11578">
    <property type="entry name" value="DUF3237"/>
    <property type="match status" value="1"/>
</dbReference>
<proteinExistence type="predicted"/>
<dbReference type="Proteomes" id="UP000008066">
    <property type="component" value="Unassembled WGS sequence"/>
</dbReference>
<dbReference type="eggNOG" id="ENOG502SM0X">
    <property type="taxonomic scope" value="Eukaryota"/>
</dbReference>
<dbReference type="KEGG" id="cthr:CTHT_0055930"/>
<dbReference type="EMBL" id="GL988045">
    <property type="protein sequence ID" value="EGS18975.1"/>
    <property type="molecule type" value="Genomic_DNA"/>
</dbReference>
<dbReference type="PANTHER" id="PTHR37315">
    <property type="entry name" value="UPF0311 PROTEIN BLR7842"/>
    <property type="match status" value="1"/>
</dbReference>
<dbReference type="HOGENOM" id="CLU_036615_1_0_1"/>
<reference evidence="2 3" key="1">
    <citation type="journal article" date="2011" name="Cell">
        <title>Insight into structure and assembly of the nuclear pore complex by utilizing the genome of a eukaryotic thermophile.</title>
        <authorList>
            <person name="Amlacher S."/>
            <person name="Sarges P."/>
            <person name="Flemming D."/>
            <person name="van Noort V."/>
            <person name="Kunze R."/>
            <person name="Devos D.P."/>
            <person name="Arumugam M."/>
            <person name="Bork P."/>
            <person name="Hurt E."/>
        </authorList>
    </citation>
    <scope>NUCLEOTIDE SEQUENCE [LARGE SCALE GENOMIC DNA]</scope>
    <source>
        <strain evidence="3">DSM 1495 / CBS 144.50 / IMI 039719</strain>
    </source>
</reference>
<evidence type="ECO:0000313" key="2">
    <source>
        <dbReference type="EMBL" id="EGS18975.1"/>
    </source>
</evidence>
<gene>
    <name evidence="2" type="ORF">CTHT_0055930</name>
</gene>
<dbReference type="STRING" id="759272.G0SC49"/>
<evidence type="ECO:0000256" key="1">
    <source>
        <dbReference type="SAM" id="MobiDB-lite"/>
    </source>
</evidence>
<feature type="region of interest" description="Disordered" evidence="1">
    <location>
        <begin position="85"/>
        <end position="159"/>
    </location>
</feature>
<protein>
    <submittedName>
        <fullName evidence="2">Uncharacterized protein</fullName>
    </submittedName>
</protein>
<organism evidence="3">
    <name type="scientific">Chaetomium thermophilum (strain DSM 1495 / CBS 144.50 / IMI 039719)</name>
    <name type="common">Thermochaetoides thermophila</name>
    <dbReference type="NCBI Taxonomy" id="759272"/>
    <lineage>
        <taxon>Eukaryota</taxon>
        <taxon>Fungi</taxon>
        <taxon>Dikarya</taxon>
        <taxon>Ascomycota</taxon>
        <taxon>Pezizomycotina</taxon>
        <taxon>Sordariomycetes</taxon>
        <taxon>Sordariomycetidae</taxon>
        <taxon>Sordariales</taxon>
        <taxon>Chaetomiaceae</taxon>
        <taxon>Thermochaetoides</taxon>
    </lineage>
</organism>
<dbReference type="OMA" id="ECPTYLN"/>
<sequence length="392" mass="42840">MPRHIDQDVHSAFVEFRGDDPSAKCLSVQCIYCQQTRAKNTTRQKQHLLQCAPYLQAHPDVALQISGAASAASAQASQAQAQAQTQANVAVPGQASGDAPADGTYTHDGTVGEHTALTFVPNPRINGTPSQGRPSLGGDGTPAPKRQKTKPTPSNMPEISLQDVHKAFVEFRANETDKCLSARCIYCNQVRAKNTSRQREHLLTCPGYQSILKDKIPANNLRHQFDQDDVASTLALPAPTMDLDFRISIKVKPKLNIGPSPSGRQSWIPCIGGQWAGRWGKGTILSGGHDIQTSVKDTATRIDAQFLLQTNDEHPAQIVLTMKGWLTAERDVMERLQDPVAADNVVAHRYRLRVTLQLETGDERYADVNTGVWVGSGCRRGGEIVYDAYRIS</sequence>
<dbReference type="OrthoDB" id="3549121at2759"/>
<keyword evidence="3" id="KW-1185">Reference proteome</keyword>
<accession>G0SC49</accession>
<dbReference type="Gene3D" id="2.40.160.20">
    <property type="match status" value="1"/>
</dbReference>
<evidence type="ECO:0000313" key="3">
    <source>
        <dbReference type="Proteomes" id="UP000008066"/>
    </source>
</evidence>
<dbReference type="GeneID" id="18259631"/>
<dbReference type="InterPro" id="IPR020915">
    <property type="entry name" value="UPF0311"/>
</dbReference>
<name>G0SC49_CHATD</name>
<dbReference type="RefSeq" id="XP_006695920.1">
    <property type="nucleotide sequence ID" value="XM_006695857.1"/>
</dbReference>
<dbReference type="AlphaFoldDB" id="G0SC49"/>
<dbReference type="PANTHER" id="PTHR37315:SF1">
    <property type="entry name" value="UPF0311 PROTEIN BLR7842"/>
    <property type="match status" value="1"/>
</dbReference>